<evidence type="ECO:0000313" key="2">
    <source>
        <dbReference type="Proteomes" id="UP001315278"/>
    </source>
</evidence>
<protein>
    <submittedName>
        <fullName evidence="1">Uncharacterized protein</fullName>
    </submittedName>
</protein>
<sequence length="88" mass="9925">MSGFPANFFGLRGRRKARALRIGTKQFRKIRWNGLGGRRLEQAMSVANVATILELSSGQIRVDHPVSNYTCMISLLYPNEKRSNIPTC</sequence>
<comment type="caution">
    <text evidence="1">The sequence shown here is derived from an EMBL/GenBank/DDBJ whole genome shotgun (WGS) entry which is preliminary data.</text>
</comment>
<organism evidence="1 2">
    <name type="scientific">Bradyrhizobium jicamae</name>
    <dbReference type="NCBI Taxonomy" id="280332"/>
    <lineage>
        <taxon>Bacteria</taxon>
        <taxon>Pseudomonadati</taxon>
        <taxon>Pseudomonadota</taxon>
        <taxon>Alphaproteobacteria</taxon>
        <taxon>Hyphomicrobiales</taxon>
        <taxon>Nitrobacteraceae</taxon>
        <taxon>Bradyrhizobium</taxon>
    </lineage>
</organism>
<name>A0ABS5FET6_9BRAD</name>
<dbReference type="Proteomes" id="UP001315278">
    <property type="component" value="Unassembled WGS sequence"/>
</dbReference>
<dbReference type="EMBL" id="JAFCJH010000006">
    <property type="protein sequence ID" value="MBR0795303.1"/>
    <property type="molecule type" value="Genomic_DNA"/>
</dbReference>
<keyword evidence="2" id="KW-1185">Reference proteome</keyword>
<evidence type="ECO:0000313" key="1">
    <source>
        <dbReference type="EMBL" id="MBR0795303.1"/>
    </source>
</evidence>
<reference evidence="2" key="1">
    <citation type="journal article" date="2021" name="ISME J.">
        <title>Evolutionary origin and ecological implication of a unique nif island in free-living Bradyrhizobium lineages.</title>
        <authorList>
            <person name="Tao J."/>
        </authorList>
    </citation>
    <scope>NUCLEOTIDE SEQUENCE [LARGE SCALE GENOMIC DNA]</scope>
    <source>
        <strain evidence="2">SZCCT0434</strain>
    </source>
</reference>
<gene>
    <name evidence="1" type="ORF">JQ615_07880</name>
</gene>
<dbReference type="RefSeq" id="WP_212492229.1">
    <property type="nucleotide sequence ID" value="NZ_JAFCJH010000006.1"/>
</dbReference>
<accession>A0ABS5FET6</accession>
<proteinExistence type="predicted"/>